<evidence type="ECO:0000259" key="4">
    <source>
        <dbReference type="SMART" id="SM00967"/>
    </source>
</evidence>
<evidence type="ECO:0000256" key="1">
    <source>
        <dbReference type="ARBA" id="ARBA00007228"/>
    </source>
</evidence>
<dbReference type="InterPro" id="IPR029064">
    <property type="entry name" value="Ribosomal_eL30-like_sf"/>
</dbReference>
<dbReference type="CDD" id="cd18095">
    <property type="entry name" value="SpoU-like_rRNA-MTase"/>
    <property type="match status" value="1"/>
</dbReference>
<evidence type="ECO:0000313" key="5">
    <source>
        <dbReference type="EMBL" id="CAB4877413.1"/>
    </source>
</evidence>
<evidence type="ECO:0000256" key="2">
    <source>
        <dbReference type="ARBA" id="ARBA00022603"/>
    </source>
</evidence>
<keyword evidence="2" id="KW-0489">Methyltransferase</keyword>
<dbReference type="Pfam" id="PF00588">
    <property type="entry name" value="SpoU_methylase"/>
    <property type="match status" value="1"/>
</dbReference>
<dbReference type="SUPFAM" id="SSF55315">
    <property type="entry name" value="L30e-like"/>
    <property type="match status" value="1"/>
</dbReference>
<dbReference type="EMBL" id="CAFBLN010000066">
    <property type="protein sequence ID" value="CAB4877413.1"/>
    <property type="molecule type" value="Genomic_DNA"/>
</dbReference>
<organism evidence="5">
    <name type="scientific">freshwater metagenome</name>
    <dbReference type="NCBI Taxonomy" id="449393"/>
    <lineage>
        <taxon>unclassified sequences</taxon>
        <taxon>metagenomes</taxon>
        <taxon>ecological metagenomes</taxon>
    </lineage>
</organism>
<accession>A0A6J7ECA7</accession>
<dbReference type="GO" id="GO:0006396">
    <property type="term" value="P:RNA processing"/>
    <property type="evidence" value="ECO:0007669"/>
    <property type="project" value="InterPro"/>
</dbReference>
<dbReference type="PANTHER" id="PTHR43191">
    <property type="entry name" value="RRNA METHYLTRANSFERASE 3"/>
    <property type="match status" value="1"/>
</dbReference>
<dbReference type="InterPro" id="IPR053888">
    <property type="entry name" value="MRM3-like_sub_bind"/>
</dbReference>
<dbReference type="GO" id="GO:0005737">
    <property type="term" value="C:cytoplasm"/>
    <property type="evidence" value="ECO:0007669"/>
    <property type="project" value="UniProtKB-ARBA"/>
</dbReference>
<dbReference type="SMART" id="SM00967">
    <property type="entry name" value="SpoU_sub_bind"/>
    <property type="match status" value="1"/>
</dbReference>
<dbReference type="PANTHER" id="PTHR43191:SF2">
    <property type="entry name" value="RRNA METHYLTRANSFERASE 3, MITOCHONDRIAL"/>
    <property type="match status" value="1"/>
</dbReference>
<dbReference type="InterPro" id="IPR001537">
    <property type="entry name" value="SpoU_MeTrfase"/>
</dbReference>
<dbReference type="SUPFAM" id="SSF75217">
    <property type="entry name" value="alpha/beta knot"/>
    <property type="match status" value="1"/>
</dbReference>
<dbReference type="Gene3D" id="3.40.1280.10">
    <property type="match status" value="1"/>
</dbReference>
<dbReference type="InterPro" id="IPR051259">
    <property type="entry name" value="rRNA_Methyltransferase"/>
</dbReference>
<dbReference type="InterPro" id="IPR013123">
    <property type="entry name" value="SpoU_subst-bd"/>
</dbReference>
<keyword evidence="3" id="KW-0808">Transferase</keyword>
<dbReference type="GO" id="GO:0032259">
    <property type="term" value="P:methylation"/>
    <property type="evidence" value="ECO:0007669"/>
    <property type="project" value="UniProtKB-KW"/>
</dbReference>
<sequence length="248" mass="26099">MVTKRSLRWSEGVCVLEGPDLIDAALVAGVEFEGVFVANDATTKFQSLVDRLEDAGVRVFALEPGVIEKIADATTPQPILGSVRMPMATLSEISPVGTVIVLHAVRDPGNVGTVIRSADASGATVVILTGHSVDPFNPKTLRATAGSIFHLPVVVCESLEEAMTWFHRDGAPSYATVVRGGENLDEIALPANHLFLLGTEAEGLSESEVALATHGVTIPMSGKAESLNVSIAAALTLFAGQRARHLIR</sequence>
<dbReference type="GO" id="GO:0008173">
    <property type="term" value="F:RNA methyltransferase activity"/>
    <property type="evidence" value="ECO:0007669"/>
    <property type="project" value="InterPro"/>
</dbReference>
<feature type="domain" description="RNA 2-O ribose methyltransferase substrate binding" evidence="4">
    <location>
        <begin position="15"/>
        <end position="89"/>
    </location>
</feature>
<dbReference type="GO" id="GO:0003723">
    <property type="term" value="F:RNA binding"/>
    <property type="evidence" value="ECO:0007669"/>
    <property type="project" value="InterPro"/>
</dbReference>
<evidence type="ECO:0000256" key="3">
    <source>
        <dbReference type="ARBA" id="ARBA00022679"/>
    </source>
</evidence>
<proteinExistence type="inferred from homology"/>
<protein>
    <submittedName>
        <fullName evidence="5">Unannotated protein</fullName>
    </submittedName>
</protein>
<dbReference type="AlphaFoldDB" id="A0A6J7ECA7"/>
<gene>
    <name evidence="5" type="ORF">UFOPK3381_01148</name>
</gene>
<dbReference type="Gene3D" id="3.30.1330.30">
    <property type="match status" value="1"/>
</dbReference>
<dbReference type="InterPro" id="IPR029028">
    <property type="entry name" value="Alpha/beta_knot_MTases"/>
</dbReference>
<reference evidence="5" key="1">
    <citation type="submission" date="2020-05" db="EMBL/GenBank/DDBJ databases">
        <authorList>
            <person name="Chiriac C."/>
            <person name="Salcher M."/>
            <person name="Ghai R."/>
            <person name="Kavagutti S V."/>
        </authorList>
    </citation>
    <scope>NUCLEOTIDE SEQUENCE</scope>
</reference>
<dbReference type="InterPro" id="IPR029026">
    <property type="entry name" value="tRNA_m1G_MTases_N"/>
</dbReference>
<name>A0A6J7ECA7_9ZZZZ</name>
<dbReference type="Pfam" id="PF22435">
    <property type="entry name" value="MRM3-like_sub_bind"/>
    <property type="match status" value="1"/>
</dbReference>
<comment type="similarity">
    <text evidence="1">Belongs to the class IV-like SAM-binding methyltransferase superfamily. RNA methyltransferase TrmH family.</text>
</comment>